<gene>
    <name evidence="3" type="primary">RvY_16472-1</name>
    <name evidence="3" type="synonym">RvY_16472.1</name>
    <name evidence="3" type="ORF">RvY_16472</name>
</gene>
<feature type="compositionally biased region" description="Low complexity" evidence="1">
    <location>
        <begin position="135"/>
        <end position="178"/>
    </location>
</feature>
<feature type="chain" id="PRO_5008899060" evidence="2">
    <location>
        <begin position="23"/>
        <end position="767"/>
    </location>
</feature>
<feature type="compositionally biased region" description="Polar residues" evidence="1">
    <location>
        <begin position="223"/>
        <end position="274"/>
    </location>
</feature>
<feature type="compositionally biased region" description="Low complexity" evidence="1">
    <location>
        <begin position="275"/>
        <end position="290"/>
    </location>
</feature>
<organism evidence="3 4">
    <name type="scientific">Ramazzottius varieornatus</name>
    <name type="common">Water bear</name>
    <name type="synonym">Tardigrade</name>
    <dbReference type="NCBI Taxonomy" id="947166"/>
    <lineage>
        <taxon>Eukaryota</taxon>
        <taxon>Metazoa</taxon>
        <taxon>Ecdysozoa</taxon>
        <taxon>Tardigrada</taxon>
        <taxon>Eutardigrada</taxon>
        <taxon>Parachela</taxon>
        <taxon>Hypsibioidea</taxon>
        <taxon>Ramazzottiidae</taxon>
        <taxon>Ramazzottius</taxon>
    </lineage>
</organism>
<reference evidence="3 4" key="1">
    <citation type="journal article" date="2016" name="Nat. Commun.">
        <title>Extremotolerant tardigrade genome and improved radiotolerance of human cultured cells by tardigrade-unique protein.</title>
        <authorList>
            <person name="Hashimoto T."/>
            <person name="Horikawa D.D."/>
            <person name="Saito Y."/>
            <person name="Kuwahara H."/>
            <person name="Kozuka-Hata H."/>
            <person name="Shin-I T."/>
            <person name="Minakuchi Y."/>
            <person name="Ohishi K."/>
            <person name="Motoyama A."/>
            <person name="Aizu T."/>
            <person name="Enomoto A."/>
            <person name="Kondo K."/>
            <person name="Tanaka S."/>
            <person name="Hara Y."/>
            <person name="Koshikawa S."/>
            <person name="Sagara H."/>
            <person name="Miura T."/>
            <person name="Yokobori S."/>
            <person name="Miyagawa K."/>
            <person name="Suzuki Y."/>
            <person name="Kubo T."/>
            <person name="Oyama M."/>
            <person name="Kohara Y."/>
            <person name="Fujiyama A."/>
            <person name="Arakawa K."/>
            <person name="Katayama T."/>
            <person name="Toyoda A."/>
            <person name="Kunieda T."/>
        </authorList>
    </citation>
    <scope>NUCLEOTIDE SEQUENCE [LARGE SCALE GENOMIC DNA]</scope>
    <source>
        <strain evidence="3 4">YOKOZUNA-1</strain>
    </source>
</reference>
<feature type="compositionally biased region" description="Low complexity" evidence="1">
    <location>
        <begin position="185"/>
        <end position="217"/>
    </location>
</feature>
<sequence length="767" mass="79090">MDSRKAALLLVLLVHYFGFALAQKELDDEDYARFNRPETSDSDSTIQDTISIPSGKAVKRVTVVDFGEPSPDNITIVTGNTGISSLNFNRPSPATPTLTEAIVTETGSLAQAGQAVTSSSTRTSTVGAAEETTSDPDPSSNSTSTTTESPPATSAASSVVTSPSTAVNGTVGTTTTTTESIGEQLSTSTLPTFTLPPSGSMTTATSNTTDGTSSSTTEKPAAATNSTETFPDAVGNTTKSSNATETEPGSSATTVPSFVNATSSLPDNGTSLVHSTNSASVTPTSSTTSSPQLANPCKVLGDGLRSGTFESIVLPSTCSLFVPPATVVASTGQAFNNGTQFAAPGTDLVEYSVISASEGAEIINRLSLRPVTTPGANQEVILRNYGNTSSPLPTQPNLPINNPFAAAQPLGGPGSHFISPASQSPIATGLSSQGSGFQGWGAPALAPVAPTSPYANLPAPYAAAAIMGLANQGWGGIQGMAQAGGIGLPGTDADWTAPSRNRLSSILGFGPNYGPSSPTAGVLGLMGPASPSNSGWGRAEPLAERSTGLANRRHPNGLISALQSWGDDSSSSFPYQSRHPSAYGPLAEPSDDNEIVMTADGPISVPRSTLALYAPRLTSLYLQQPGPSQAYRSPGLYDSDLVLKKTKDATTIGKIATLLAKEAARAASRRKRASIDPALVMSLGTGSPKDEWSRNLNALVVRAFNETDQQQRKVHAAIVTVPESTWENKQQLAARDELVSLCVQRCLGVMDPQFNCAARCRIAPKSF</sequence>
<protein>
    <submittedName>
        <fullName evidence="3">Uncharacterized protein</fullName>
    </submittedName>
</protein>
<evidence type="ECO:0000313" key="3">
    <source>
        <dbReference type="EMBL" id="GAV06496.1"/>
    </source>
</evidence>
<keyword evidence="4" id="KW-1185">Reference proteome</keyword>
<accession>A0A1D1VZW3</accession>
<evidence type="ECO:0000313" key="4">
    <source>
        <dbReference type="Proteomes" id="UP000186922"/>
    </source>
</evidence>
<feature type="compositionally biased region" description="Polar residues" evidence="1">
    <location>
        <begin position="420"/>
        <end position="433"/>
    </location>
</feature>
<dbReference type="AlphaFoldDB" id="A0A1D1VZW3"/>
<dbReference type="EMBL" id="BDGG01000013">
    <property type="protein sequence ID" value="GAV06496.1"/>
    <property type="molecule type" value="Genomic_DNA"/>
</dbReference>
<feature type="region of interest" description="Disordered" evidence="1">
    <location>
        <begin position="109"/>
        <end position="294"/>
    </location>
</feature>
<name>A0A1D1VZW3_RAMVA</name>
<keyword evidence="2" id="KW-0732">Signal</keyword>
<dbReference type="Proteomes" id="UP000186922">
    <property type="component" value="Unassembled WGS sequence"/>
</dbReference>
<evidence type="ECO:0000256" key="1">
    <source>
        <dbReference type="SAM" id="MobiDB-lite"/>
    </source>
</evidence>
<feature type="region of interest" description="Disordered" evidence="1">
    <location>
        <begin position="411"/>
        <end position="433"/>
    </location>
</feature>
<evidence type="ECO:0000256" key="2">
    <source>
        <dbReference type="SAM" id="SignalP"/>
    </source>
</evidence>
<feature type="signal peptide" evidence="2">
    <location>
        <begin position="1"/>
        <end position="22"/>
    </location>
</feature>
<proteinExistence type="predicted"/>
<comment type="caution">
    <text evidence="3">The sequence shown here is derived from an EMBL/GenBank/DDBJ whole genome shotgun (WGS) entry which is preliminary data.</text>
</comment>